<evidence type="ECO:0000256" key="12">
    <source>
        <dbReference type="ARBA" id="ARBA00022833"/>
    </source>
</evidence>
<comment type="pathway">
    <text evidence="4">Protein modification; protein ubiquitination.</text>
</comment>
<evidence type="ECO:0000256" key="6">
    <source>
        <dbReference type="ARBA" id="ARBA00012483"/>
    </source>
</evidence>
<evidence type="ECO:0000256" key="14">
    <source>
        <dbReference type="ARBA" id="ARBA00035131"/>
    </source>
</evidence>
<dbReference type="Gene3D" id="3.30.40.10">
    <property type="entry name" value="Zinc/RING finger domain, C3HC4 (zinc finger)"/>
    <property type="match status" value="1"/>
</dbReference>
<dbReference type="InterPro" id="IPR027370">
    <property type="entry name" value="Znf-RING_euk"/>
</dbReference>
<feature type="compositionally biased region" description="Gly residues" evidence="17">
    <location>
        <begin position="39"/>
        <end position="51"/>
    </location>
</feature>
<dbReference type="FunFam" id="3.30.40.10:FF:000112">
    <property type="entry name" value="RING finger protein 10"/>
    <property type="match status" value="1"/>
</dbReference>
<keyword evidence="8" id="KW-0808">Transferase</keyword>
<comment type="catalytic activity">
    <reaction evidence="1">
        <text>S-ubiquitinyl-[E2 ubiquitin-conjugating enzyme]-L-cysteine + [acceptor protein]-L-lysine = [E2 ubiquitin-conjugating enzyme]-L-cysteine + N(6)-ubiquitinyl-[acceptor protein]-L-lysine.</text>
        <dbReference type="EC" id="2.3.2.27"/>
    </reaction>
</comment>
<evidence type="ECO:0000313" key="20">
    <source>
        <dbReference type="Proteomes" id="UP001152888"/>
    </source>
</evidence>
<keyword evidence="11" id="KW-0833">Ubl conjugation pathway</keyword>
<dbReference type="GO" id="GO:0045944">
    <property type="term" value="P:positive regulation of transcription by RNA polymerase II"/>
    <property type="evidence" value="ECO:0007669"/>
    <property type="project" value="TreeGrafter"/>
</dbReference>
<dbReference type="SUPFAM" id="SSF57850">
    <property type="entry name" value="RING/U-box"/>
    <property type="match status" value="1"/>
</dbReference>
<evidence type="ECO:0000256" key="13">
    <source>
        <dbReference type="ARBA" id="ARBA00023242"/>
    </source>
</evidence>
<dbReference type="GO" id="GO:0005737">
    <property type="term" value="C:cytoplasm"/>
    <property type="evidence" value="ECO:0007669"/>
    <property type="project" value="UniProtKB-SubCell"/>
</dbReference>
<evidence type="ECO:0000256" key="15">
    <source>
        <dbReference type="ARBA" id="ARBA00035390"/>
    </source>
</evidence>
<proteinExistence type="inferred from homology"/>
<keyword evidence="12" id="KW-0862">Zinc</keyword>
<evidence type="ECO:0000256" key="16">
    <source>
        <dbReference type="PROSITE-ProRule" id="PRU00175"/>
    </source>
</evidence>
<feature type="region of interest" description="Disordered" evidence="17">
    <location>
        <begin position="1"/>
        <end position="85"/>
    </location>
</feature>
<evidence type="ECO:0000313" key="19">
    <source>
        <dbReference type="EMBL" id="CAH2000506.1"/>
    </source>
</evidence>
<dbReference type="InterPro" id="IPR017907">
    <property type="entry name" value="Znf_RING_CS"/>
</dbReference>
<keyword evidence="7" id="KW-0963">Cytoplasm</keyword>
<comment type="subcellular location">
    <subcellularLocation>
        <location evidence="3">Cytoplasm</location>
    </subcellularLocation>
    <subcellularLocation>
        <location evidence="2">Nucleus</location>
    </subcellularLocation>
</comment>
<evidence type="ECO:0000256" key="11">
    <source>
        <dbReference type="ARBA" id="ARBA00022786"/>
    </source>
</evidence>
<evidence type="ECO:0000256" key="1">
    <source>
        <dbReference type="ARBA" id="ARBA00000900"/>
    </source>
</evidence>
<evidence type="ECO:0000256" key="4">
    <source>
        <dbReference type="ARBA" id="ARBA00004906"/>
    </source>
</evidence>
<dbReference type="PROSITE" id="PS50089">
    <property type="entry name" value="ZF_RING_2"/>
    <property type="match status" value="1"/>
</dbReference>
<dbReference type="AlphaFoldDB" id="A0A9P0LXG1"/>
<feature type="region of interest" description="Disordered" evidence="17">
    <location>
        <begin position="550"/>
        <end position="569"/>
    </location>
</feature>
<dbReference type="EMBL" id="CAKOFQ010007410">
    <property type="protein sequence ID" value="CAH2000506.1"/>
    <property type="molecule type" value="Genomic_DNA"/>
</dbReference>
<dbReference type="SMART" id="SM00184">
    <property type="entry name" value="RING"/>
    <property type="match status" value="1"/>
</dbReference>
<name>A0A9P0LXG1_ACAOB</name>
<sequence>MEKKGNRNVPGSRGPPTESKKDVAVPKHFPRGGRRREPNGGGGGAYGGLSGGPAQTPKTEPARKQPPQRGWDQRRSKQQRSSSNVAIQAIGQMDRSEAARLADQDYIADLVPITTGKKQSLNHLLNFSYSPRETSHHHNLHRTKKHRYNKEHFLQANCQFVVNDKGNYKRYMNDPDALVDWSFVEQINVQVSDFPSCPICLYPPTAAKMTRCGHIYCWSCILHYLSLSDKQWRKCPICYESVCNEDLKSVVAIPYSLANVSDSITLKLMKRPKGSLIAYPCDTPIKDEDAIFEISERDAADIYSKLLLARKKDVLAIIERESKELDRQIKEDQDCPERCFVEQAITLLKEREDQVLEGQKGDTQNAETTNITEIDQESDKETTTTYENVDMTNMRTVTEEEIFGAACNDTFDQTTYPNENIILEALGKAVNNLDINSVVDEINDKQSICTNVINQPSKYHYFYQSSDGQHIYLHAINARMLEHTYGSLENAPKTITGRILEKEGGSMTDDLRRRLRYLQHLPVTCQFEIAEIELRKPIVSQDTLDAFKDQLEQRRHRRQRRAKEERRREKRIELETNRIIGLPRPTKPIQLESDVQFPRFEDAMARIEAENATRERSESESTHLSEESSNGGWGVGSLERAASFAGPSFATMLANAKDPPQSSSTSRPNCWPIKKARTTADVGRFICAAGSKTMAVPSKASTPSDDGDTEWFQRPPVFRESFGNAVAQALTVKADNAEDDFQCAGKKKKKSKQKLLFTTNINYMN</sequence>
<keyword evidence="13" id="KW-0539">Nucleus</keyword>
<dbReference type="OrthoDB" id="10064108at2759"/>
<dbReference type="GO" id="GO:0000976">
    <property type="term" value="F:transcription cis-regulatory region binding"/>
    <property type="evidence" value="ECO:0007669"/>
    <property type="project" value="TreeGrafter"/>
</dbReference>
<evidence type="ECO:0000256" key="17">
    <source>
        <dbReference type="SAM" id="MobiDB-lite"/>
    </source>
</evidence>
<comment type="caution">
    <text evidence="19">The sequence shown here is derived from an EMBL/GenBank/DDBJ whole genome shotgun (WGS) entry which is preliminary data.</text>
</comment>
<dbReference type="EC" id="2.3.2.27" evidence="6"/>
<dbReference type="CDD" id="cd16536">
    <property type="entry name" value="RING-HC_RNF10"/>
    <property type="match status" value="1"/>
</dbReference>
<evidence type="ECO:0000256" key="5">
    <source>
        <dbReference type="ARBA" id="ARBA00008117"/>
    </source>
</evidence>
<evidence type="ECO:0000256" key="7">
    <source>
        <dbReference type="ARBA" id="ARBA00022490"/>
    </source>
</evidence>
<dbReference type="InterPro" id="IPR039739">
    <property type="entry name" value="MAG2/RNF10"/>
</dbReference>
<accession>A0A9P0LXG1</accession>
<keyword evidence="10 16" id="KW-0863">Zinc-finger</keyword>
<feature type="domain" description="RING-type" evidence="18">
    <location>
        <begin position="197"/>
        <end position="238"/>
    </location>
</feature>
<dbReference type="InterPro" id="IPR001841">
    <property type="entry name" value="Znf_RING"/>
</dbReference>
<dbReference type="InterPro" id="IPR013083">
    <property type="entry name" value="Znf_RING/FYVE/PHD"/>
</dbReference>
<evidence type="ECO:0000256" key="9">
    <source>
        <dbReference type="ARBA" id="ARBA00022723"/>
    </source>
</evidence>
<dbReference type="GO" id="GO:0008270">
    <property type="term" value="F:zinc ion binding"/>
    <property type="evidence" value="ECO:0007669"/>
    <property type="project" value="UniProtKB-KW"/>
</dbReference>
<reference evidence="19" key="1">
    <citation type="submission" date="2022-03" db="EMBL/GenBank/DDBJ databases">
        <authorList>
            <person name="Sayadi A."/>
        </authorList>
    </citation>
    <scope>NUCLEOTIDE SEQUENCE</scope>
</reference>
<evidence type="ECO:0000259" key="18">
    <source>
        <dbReference type="PROSITE" id="PS50089"/>
    </source>
</evidence>
<evidence type="ECO:0000256" key="10">
    <source>
        <dbReference type="ARBA" id="ARBA00022771"/>
    </source>
</evidence>
<organism evidence="19 20">
    <name type="scientific">Acanthoscelides obtectus</name>
    <name type="common">Bean weevil</name>
    <name type="synonym">Bruchus obtectus</name>
    <dbReference type="NCBI Taxonomy" id="200917"/>
    <lineage>
        <taxon>Eukaryota</taxon>
        <taxon>Metazoa</taxon>
        <taxon>Ecdysozoa</taxon>
        <taxon>Arthropoda</taxon>
        <taxon>Hexapoda</taxon>
        <taxon>Insecta</taxon>
        <taxon>Pterygota</taxon>
        <taxon>Neoptera</taxon>
        <taxon>Endopterygota</taxon>
        <taxon>Coleoptera</taxon>
        <taxon>Polyphaga</taxon>
        <taxon>Cucujiformia</taxon>
        <taxon>Chrysomeloidea</taxon>
        <taxon>Chrysomelidae</taxon>
        <taxon>Bruchinae</taxon>
        <taxon>Bruchini</taxon>
        <taxon>Acanthoscelides</taxon>
    </lineage>
</organism>
<evidence type="ECO:0000256" key="3">
    <source>
        <dbReference type="ARBA" id="ARBA00004496"/>
    </source>
</evidence>
<evidence type="ECO:0000256" key="2">
    <source>
        <dbReference type="ARBA" id="ARBA00004123"/>
    </source>
</evidence>
<feature type="region of interest" description="Disordered" evidence="17">
    <location>
        <begin position="610"/>
        <end position="636"/>
    </location>
</feature>
<feature type="compositionally biased region" description="Basic and acidic residues" evidence="17">
    <location>
        <begin position="610"/>
        <end position="626"/>
    </location>
</feature>
<gene>
    <name evidence="19" type="ORF">ACAOBT_LOCUS25604</name>
</gene>
<evidence type="ECO:0000256" key="8">
    <source>
        <dbReference type="ARBA" id="ARBA00022679"/>
    </source>
</evidence>
<keyword evidence="20" id="KW-1185">Reference proteome</keyword>
<comment type="similarity">
    <text evidence="5">Belongs to the RNF10 family.</text>
</comment>
<keyword evidence="9" id="KW-0479">Metal-binding</keyword>
<dbReference type="PANTHER" id="PTHR12983:SF9">
    <property type="entry name" value="E3 UBIQUITIN-PROTEIN LIGASE RNF10"/>
    <property type="match status" value="1"/>
</dbReference>
<dbReference type="PANTHER" id="PTHR12983">
    <property type="entry name" value="RING FINGER 10 FAMILY MEMBER"/>
    <property type="match status" value="1"/>
</dbReference>
<protein>
    <recommendedName>
        <fullName evidence="14">E3 ubiquitin-protein ligase RNF10</fullName>
        <ecNumber evidence="6">2.3.2.27</ecNumber>
    </recommendedName>
    <alternativeName>
        <fullName evidence="15">RING finger protein 10</fullName>
    </alternativeName>
</protein>
<dbReference type="Pfam" id="PF13445">
    <property type="entry name" value="zf-RING_UBOX"/>
    <property type="match status" value="1"/>
</dbReference>
<dbReference type="PROSITE" id="PS00518">
    <property type="entry name" value="ZF_RING_1"/>
    <property type="match status" value="1"/>
</dbReference>
<dbReference type="GO" id="GO:0005634">
    <property type="term" value="C:nucleus"/>
    <property type="evidence" value="ECO:0007669"/>
    <property type="project" value="UniProtKB-SubCell"/>
</dbReference>
<dbReference type="GO" id="GO:0061630">
    <property type="term" value="F:ubiquitin protein ligase activity"/>
    <property type="evidence" value="ECO:0007669"/>
    <property type="project" value="UniProtKB-EC"/>
</dbReference>
<dbReference type="Proteomes" id="UP001152888">
    <property type="component" value="Unassembled WGS sequence"/>
</dbReference>